<dbReference type="Proteomes" id="UP001524569">
    <property type="component" value="Unassembled WGS sequence"/>
</dbReference>
<keyword evidence="1 3" id="KW-0805">Transcription regulation</keyword>
<gene>
    <name evidence="4" type="ORF">NP603_00355</name>
</gene>
<dbReference type="RefSeq" id="WP_256608928.1">
    <property type="nucleotide sequence ID" value="NZ_JANIBM010000001.1"/>
</dbReference>
<evidence type="ECO:0000256" key="3">
    <source>
        <dbReference type="RuleBase" id="RU004409"/>
    </source>
</evidence>
<keyword evidence="5" id="KW-1185">Reference proteome</keyword>
<organism evidence="4 5">
    <name type="scientific">Methylomonas aurea</name>
    <dbReference type="NCBI Taxonomy" id="2952224"/>
    <lineage>
        <taxon>Bacteria</taxon>
        <taxon>Pseudomonadati</taxon>
        <taxon>Pseudomonadota</taxon>
        <taxon>Gammaproteobacteria</taxon>
        <taxon>Methylococcales</taxon>
        <taxon>Methylococcaceae</taxon>
        <taxon>Methylomonas</taxon>
    </lineage>
</organism>
<name>A0ABT1UBE7_9GAMM</name>
<reference evidence="4 5" key="1">
    <citation type="submission" date="2022-07" db="EMBL/GenBank/DDBJ databases">
        <title>Methylomonas rivi sp. nov., Methylomonas rosea sp. nov., Methylomonas aureus sp. nov. and Methylomonas subterranea sp. nov., four novel methanotrophs isolated from a freshwater creek and the deep terrestrial subsurface.</title>
        <authorList>
            <person name="Abin C."/>
            <person name="Sankaranarayanan K."/>
            <person name="Garner C."/>
            <person name="Sindelar R."/>
            <person name="Kotary K."/>
            <person name="Garner R."/>
            <person name="Barclay S."/>
            <person name="Lawson P."/>
            <person name="Krumholz L."/>
        </authorList>
    </citation>
    <scope>NUCLEOTIDE SEQUENCE [LARGE SCALE GENOMIC DNA]</scope>
    <source>
        <strain evidence="4 5">SURF-1</strain>
    </source>
</reference>
<dbReference type="InterPro" id="IPR038309">
    <property type="entry name" value="Rsd/AlgQ_sf"/>
</dbReference>
<dbReference type="Gene3D" id="1.20.120.1370">
    <property type="entry name" value="Regulator of RNA polymerase sigma(70) subunit, domain 4"/>
    <property type="match status" value="1"/>
</dbReference>
<evidence type="ECO:0000256" key="2">
    <source>
        <dbReference type="ARBA" id="ARBA00023163"/>
    </source>
</evidence>
<proteinExistence type="inferred from homology"/>
<dbReference type="EMBL" id="JANIBM010000001">
    <property type="protein sequence ID" value="MCQ8179543.1"/>
    <property type="molecule type" value="Genomic_DNA"/>
</dbReference>
<protein>
    <submittedName>
        <fullName evidence="4">Sigma D regulator</fullName>
    </submittedName>
</protein>
<dbReference type="Pfam" id="PF04353">
    <property type="entry name" value="Rsd_AlgQ"/>
    <property type="match status" value="1"/>
</dbReference>
<comment type="similarity">
    <text evidence="3">Belongs to the Rsd/AlgQ family.</text>
</comment>
<keyword evidence="2 3" id="KW-0804">Transcription</keyword>
<accession>A0ABT1UBE7</accession>
<comment type="caution">
    <text evidence="4">The sequence shown here is derived from an EMBL/GenBank/DDBJ whole genome shotgun (WGS) entry which is preliminary data.</text>
</comment>
<evidence type="ECO:0000256" key="1">
    <source>
        <dbReference type="ARBA" id="ARBA00023015"/>
    </source>
</evidence>
<sequence length="148" mass="16805">MIESTICHSEKNASAQHWVATLLEERSAVWSLYCKIGNMVPFNGDGNLRSVLSEFSQLLIDYISLGHFGIYEHLLTDRPEQSSALSYAERIYPAFAKITASAVSFSDTYDEGRRKFRTDNLAQDLSLLGEHLAERMELEDRLCSMLLH</sequence>
<evidence type="ECO:0000313" key="4">
    <source>
        <dbReference type="EMBL" id="MCQ8179543.1"/>
    </source>
</evidence>
<evidence type="ECO:0000313" key="5">
    <source>
        <dbReference type="Proteomes" id="UP001524569"/>
    </source>
</evidence>
<dbReference type="InterPro" id="IPR007448">
    <property type="entry name" value="Sigma70_reg_Rsd_AlgQ"/>
</dbReference>